<proteinExistence type="predicted"/>
<dbReference type="EMBL" id="FAUW01000003">
    <property type="protein sequence ID" value="CUU83298.1"/>
    <property type="molecule type" value="Genomic_DNA"/>
</dbReference>
<evidence type="ECO:0000313" key="1">
    <source>
        <dbReference type="EMBL" id="CUU83298.1"/>
    </source>
</evidence>
<evidence type="ECO:0000313" key="2">
    <source>
        <dbReference type="Proteomes" id="UP000052257"/>
    </source>
</evidence>
<sequence length="50" mass="5806">MPFLLLLIALFIFTLVRGENNVAFVILIMIVAALLAAYWKPFRDSIKEYF</sequence>
<organism evidence="1 2">
    <name type="scientific">Campylobacter hyointestinalis subsp. hyointestinalis</name>
    <dbReference type="NCBI Taxonomy" id="91352"/>
    <lineage>
        <taxon>Bacteria</taxon>
        <taxon>Pseudomonadati</taxon>
        <taxon>Campylobacterota</taxon>
        <taxon>Epsilonproteobacteria</taxon>
        <taxon>Campylobacterales</taxon>
        <taxon>Campylobacteraceae</taxon>
        <taxon>Campylobacter</taxon>
    </lineage>
</organism>
<protein>
    <submittedName>
        <fullName evidence="1">Uncharacterized protein</fullName>
    </submittedName>
</protein>
<comment type="caution">
    <text evidence="1">The sequence shown here is derived from an EMBL/GenBank/DDBJ whole genome shotgun (WGS) entry which is preliminary data.</text>
</comment>
<dbReference type="Proteomes" id="UP000052257">
    <property type="component" value="Unassembled WGS sequence"/>
</dbReference>
<gene>
    <name evidence="1" type="ORF">ERS739220_01416</name>
</gene>
<accession>A0A9W5ATS6</accession>
<reference evidence="1 2" key="1">
    <citation type="submission" date="2015-11" db="EMBL/GenBank/DDBJ databases">
        <authorList>
            <consortium name="Pathogen Informatics"/>
        </authorList>
    </citation>
    <scope>NUCLEOTIDE SEQUENCE [LARGE SCALE GENOMIC DNA]</scope>
    <source>
        <strain evidence="1 2">006A-0191</strain>
    </source>
</reference>
<name>A0A9W5ATS6_CAMHY</name>
<dbReference type="RefSeq" id="WP_277934079.1">
    <property type="nucleotide sequence ID" value="NZ_FAUT01000001.1"/>
</dbReference>
<dbReference type="AlphaFoldDB" id="A0A9W5ATS6"/>